<feature type="transmembrane region" description="Helical" evidence="6">
    <location>
        <begin position="293"/>
        <end position="310"/>
    </location>
</feature>
<dbReference type="CDD" id="cd06579">
    <property type="entry name" value="TM_PBP1_transp_AraH_like"/>
    <property type="match status" value="1"/>
</dbReference>
<protein>
    <recommendedName>
        <fullName evidence="9">ABC transporter permease</fullName>
    </recommendedName>
</protein>
<keyword evidence="2" id="KW-1003">Cell membrane</keyword>
<feature type="transmembrane region" description="Helical" evidence="6">
    <location>
        <begin position="53"/>
        <end position="79"/>
    </location>
</feature>
<comment type="caution">
    <text evidence="7">The sequence shown here is derived from an EMBL/GenBank/DDBJ whole genome shotgun (WGS) entry which is preliminary data.</text>
</comment>
<evidence type="ECO:0008006" key="9">
    <source>
        <dbReference type="Google" id="ProtNLM"/>
    </source>
</evidence>
<dbReference type="PANTHER" id="PTHR32196">
    <property type="entry name" value="ABC TRANSPORTER PERMEASE PROTEIN YPHD-RELATED-RELATED"/>
    <property type="match status" value="1"/>
</dbReference>
<feature type="transmembrane region" description="Helical" evidence="6">
    <location>
        <begin position="91"/>
        <end position="112"/>
    </location>
</feature>
<dbReference type="Pfam" id="PF02653">
    <property type="entry name" value="BPD_transp_2"/>
    <property type="match status" value="1"/>
</dbReference>
<evidence type="ECO:0000256" key="6">
    <source>
        <dbReference type="SAM" id="Phobius"/>
    </source>
</evidence>
<organism evidence="7 8">
    <name type="scientific">Micromonospora maris</name>
    <dbReference type="NCBI Taxonomy" id="1003110"/>
    <lineage>
        <taxon>Bacteria</taxon>
        <taxon>Bacillati</taxon>
        <taxon>Actinomycetota</taxon>
        <taxon>Actinomycetes</taxon>
        <taxon>Micromonosporales</taxon>
        <taxon>Micromonosporaceae</taxon>
        <taxon>Micromonospora</taxon>
    </lineage>
</organism>
<evidence type="ECO:0000256" key="5">
    <source>
        <dbReference type="ARBA" id="ARBA00023136"/>
    </source>
</evidence>
<keyword evidence="8" id="KW-1185">Reference proteome</keyword>
<dbReference type="RefSeq" id="WP_013733073.1">
    <property type="nucleotide sequence ID" value="NZ_LMWI01000002.1"/>
</dbReference>
<feature type="transmembrane region" description="Helical" evidence="6">
    <location>
        <begin position="215"/>
        <end position="234"/>
    </location>
</feature>
<dbReference type="InterPro" id="IPR001851">
    <property type="entry name" value="ABC_transp_permease"/>
</dbReference>
<proteinExistence type="predicted"/>
<sequence>MKNLRSGAARFLGIEGVPILLAFTAVAIGFAVAVPSFAEGDSVRYYLNEEVPIFIITAGLAFVIIAGGIDLSVGAVLGLSAGTSLWASMQGFNPLLSVFVGVGTGLAFGLVNGLVIVKFRLNDFIVTLGTLNIAAGLLVVLTNHVQLVGTSDETFLGIAGTTVGGLTSAMVLTAGTIAALHLVLVKTAFGRRIRAAGMGSAPALVLGLDVGRLRLYAYLVSGALAGLGGVLLAARLNSVQSGMAGGYELIAIAAAVLGGVSLTGGRGGIWQAVLGALLLVTLKQGFRLMGVDPLIFSIITGLCILLGVIVDRNVRRFAMTLRISQPVPAPAGDLQPATSKGR</sequence>
<evidence type="ECO:0000256" key="2">
    <source>
        <dbReference type="ARBA" id="ARBA00022475"/>
    </source>
</evidence>
<gene>
    <name evidence="7" type="ORF">ADL17_11835</name>
</gene>
<dbReference type="GO" id="GO:0022857">
    <property type="term" value="F:transmembrane transporter activity"/>
    <property type="evidence" value="ECO:0007669"/>
    <property type="project" value="InterPro"/>
</dbReference>
<dbReference type="GO" id="GO:0005886">
    <property type="term" value="C:plasma membrane"/>
    <property type="evidence" value="ECO:0007669"/>
    <property type="project" value="UniProtKB-SubCell"/>
</dbReference>
<dbReference type="Proteomes" id="UP000053246">
    <property type="component" value="Unassembled WGS sequence"/>
</dbReference>
<keyword evidence="5 6" id="KW-0472">Membrane</keyword>
<keyword evidence="4 6" id="KW-1133">Transmembrane helix</keyword>
<accession>A0A9X0HZC4</accession>
<evidence type="ECO:0000313" key="7">
    <source>
        <dbReference type="EMBL" id="KUJ43937.1"/>
    </source>
</evidence>
<name>A0A9X0HZC4_9ACTN</name>
<dbReference type="AlphaFoldDB" id="A0A9X0HZC4"/>
<dbReference type="PANTHER" id="PTHR32196:SF72">
    <property type="entry name" value="RIBOSE IMPORT PERMEASE PROTEIN RBSC"/>
    <property type="match status" value="1"/>
</dbReference>
<comment type="subcellular location">
    <subcellularLocation>
        <location evidence="1">Cell membrane</location>
        <topology evidence="1">Multi-pass membrane protein</topology>
    </subcellularLocation>
</comment>
<evidence type="ECO:0000256" key="1">
    <source>
        <dbReference type="ARBA" id="ARBA00004651"/>
    </source>
</evidence>
<feature type="transmembrane region" description="Helical" evidence="6">
    <location>
        <begin position="12"/>
        <end position="33"/>
    </location>
</feature>
<feature type="transmembrane region" description="Helical" evidence="6">
    <location>
        <begin position="124"/>
        <end position="143"/>
    </location>
</feature>
<evidence type="ECO:0000256" key="4">
    <source>
        <dbReference type="ARBA" id="ARBA00022989"/>
    </source>
</evidence>
<evidence type="ECO:0000256" key="3">
    <source>
        <dbReference type="ARBA" id="ARBA00022692"/>
    </source>
</evidence>
<reference evidence="7 8" key="1">
    <citation type="submission" date="2015-10" db="EMBL/GenBank/DDBJ databases">
        <authorList>
            <person name="Ju K.-S."/>
            <person name="Doroghazi J.R."/>
            <person name="Metcalf W.W."/>
        </authorList>
    </citation>
    <scope>NUCLEOTIDE SEQUENCE [LARGE SCALE GENOMIC DNA]</scope>
    <source>
        <strain evidence="7 8">NRRL B-24793</strain>
    </source>
</reference>
<keyword evidence="3 6" id="KW-0812">Transmembrane</keyword>
<evidence type="ECO:0000313" key="8">
    <source>
        <dbReference type="Proteomes" id="UP000053246"/>
    </source>
</evidence>
<feature type="transmembrane region" description="Helical" evidence="6">
    <location>
        <begin position="155"/>
        <end position="184"/>
    </location>
</feature>
<dbReference type="OMA" id="TIFWRTY"/>
<dbReference type="EMBL" id="LMWI01000002">
    <property type="protein sequence ID" value="KUJ43937.1"/>
    <property type="molecule type" value="Genomic_DNA"/>
</dbReference>